<evidence type="ECO:0000313" key="1">
    <source>
        <dbReference type="EMBL" id="TFK67927.1"/>
    </source>
</evidence>
<keyword evidence="2" id="KW-1185">Reference proteome</keyword>
<protein>
    <submittedName>
        <fullName evidence="1">Uncharacterized protein</fullName>
    </submittedName>
</protein>
<gene>
    <name evidence="1" type="ORF">BDN72DRAFT_68110</name>
</gene>
<dbReference type="Proteomes" id="UP000308600">
    <property type="component" value="Unassembled WGS sequence"/>
</dbReference>
<evidence type="ECO:0000313" key="2">
    <source>
        <dbReference type="Proteomes" id="UP000308600"/>
    </source>
</evidence>
<name>A0ACD3ASP7_9AGAR</name>
<sequence>MSSSRQIDMIFDLLEQAQKSEKAPYYTPPQTGTPIHRLSPELLTGVFLHLRRVWEPIGTRGKKAPWLKLTQVCKRWKNIAYESATLWSHISGFYPPHIIEQWFRLSKSTPLTITNLCLSIDNVTVETKVKSAMSRVRRLGIFASIKNRNQLRSLLSSTAPILESLALSFTPNYATGDSQALDGLFSGIPPPLRQLSIKGCGLGSNSAFLTNLTILEIREPQPRFSAPNLLSILRELSLLTCLRMSNVLQCNHDHDEGWSFTPIPTETGVVELPSLEFLSIHGPCYAQDLDFLSHLSLPPTIILLFSSGFPYGYDHPVTAISDFLKVHASARQGSVDLAPTRVDLSP</sequence>
<accession>A0ACD3ASP7</accession>
<dbReference type="EMBL" id="ML208363">
    <property type="protein sequence ID" value="TFK67927.1"/>
    <property type="molecule type" value="Genomic_DNA"/>
</dbReference>
<reference evidence="1 2" key="1">
    <citation type="journal article" date="2019" name="Nat. Ecol. Evol.">
        <title>Megaphylogeny resolves global patterns of mushroom evolution.</title>
        <authorList>
            <person name="Varga T."/>
            <person name="Krizsan K."/>
            <person name="Foldi C."/>
            <person name="Dima B."/>
            <person name="Sanchez-Garcia M."/>
            <person name="Sanchez-Ramirez S."/>
            <person name="Szollosi G.J."/>
            <person name="Szarkandi J.G."/>
            <person name="Papp V."/>
            <person name="Albert L."/>
            <person name="Andreopoulos W."/>
            <person name="Angelini C."/>
            <person name="Antonin V."/>
            <person name="Barry K.W."/>
            <person name="Bougher N.L."/>
            <person name="Buchanan P."/>
            <person name="Buyck B."/>
            <person name="Bense V."/>
            <person name="Catcheside P."/>
            <person name="Chovatia M."/>
            <person name="Cooper J."/>
            <person name="Damon W."/>
            <person name="Desjardin D."/>
            <person name="Finy P."/>
            <person name="Geml J."/>
            <person name="Haridas S."/>
            <person name="Hughes K."/>
            <person name="Justo A."/>
            <person name="Karasinski D."/>
            <person name="Kautmanova I."/>
            <person name="Kiss B."/>
            <person name="Kocsube S."/>
            <person name="Kotiranta H."/>
            <person name="LaButti K.M."/>
            <person name="Lechner B.E."/>
            <person name="Liimatainen K."/>
            <person name="Lipzen A."/>
            <person name="Lukacs Z."/>
            <person name="Mihaltcheva S."/>
            <person name="Morgado L.N."/>
            <person name="Niskanen T."/>
            <person name="Noordeloos M.E."/>
            <person name="Ohm R.A."/>
            <person name="Ortiz-Santana B."/>
            <person name="Ovrebo C."/>
            <person name="Racz N."/>
            <person name="Riley R."/>
            <person name="Savchenko A."/>
            <person name="Shiryaev A."/>
            <person name="Soop K."/>
            <person name="Spirin V."/>
            <person name="Szebenyi C."/>
            <person name="Tomsovsky M."/>
            <person name="Tulloss R.E."/>
            <person name="Uehling J."/>
            <person name="Grigoriev I.V."/>
            <person name="Vagvolgyi C."/>
            <person name="Papp T."/>
            <person name="Martin F.M."/>
            <person name="Miettinen O."/>
            <person name="Hibbett D.S."/>
            <person name="Nagy L.G."/>
        </authorList>
    </citation>
    <scope>NUCLEOTIDE SEQUENCE [LARGE SCALE GENOMIC DNA]</scope>
    <source>
        <strain evidence="1 2">NL-1719</strain>
    </source>
</reference>
<organism evidence="1 2">
    <name type="scientific">Pluteus cervinus</name>
    <dbReference type="NCBI Taxonomy" id="181527"/>
    <lineage>
        <taxon>Eukaryota</taxon>
        <taxon>Fungi</taxon>
        <taxon>Dikarya</taxon>
        <taxon>Basidiomycota</taxon>
        <taxon>Agaricomycotina</taxon>
        <taxon>Agaricomycetes</taxon>
        <taxon>Agaricomycetidae</taxon>
        <taxon>Agaricales</taxon>
        <taxon>Pluteineae</taxon>
        <taxon>Pluteaceae</taxon>
        <taxon>Pluteus</taxon>
    </lineage>
</organism>
<proteinExistence type="predicted"/>